<dbReference type="AlphaFoldDB" id="A0ABD0KT16"/>
<feature type="region of interest" description="Disordered" evidence="12">
    <location>
        <begin position="710"/>
        <end position="801"/>
    </location>
</feature>
<name>A0ABD0KT16_9CAEN</name>
<keyword evidence="6" id="KW-0963">Cytoplasm</keyword>
<dbReference type="PROSITE" id="PS50235">
    <property type="entry name" value="USP_3"/>
    <property type="match status" value="1"/>
</dbReference>
<dbReference type="FunFam" id="3.30.2230.10:FF:000003">
    <property type="entry name" value="ubiquitin carboxyl-terminal hydrolase 15 isoform X1"/>
    <property type="match status" value="1"/>
</dbReference>
<feature type="compositionally biased region" description="Low complexity" evidence="12">
    <location>
        <begin position="226"/>
        <end position="326"/>
    </location>
</feature>
<organism evidence="15 16">
    <name type="scientific">Batillaria attramentaria</name>
    <dbReference type="NCBI Taxonomy" id="370345"/>
    <lineage>
        <taxon>Eukaryota</taxon>
        <taxon>Metazoa</taxon>
        <taxon>Spiralia</taxon>
        <taxon>Lophotrochozoa</taxon>
        <taxon>Mollusca</taxon>
        <taxon>Gastropoda</taxon>
        <taxon>Caenogastropoda</taxon>
        <taxon>Sorbeoconcha</taxon>
        <taxon>Cerithioidea</taxon>
        <taxon>Batillariidae</taxon>
        <taxon>Batillaria</taxon>
    </lineage>
</organism>
<dbReference type="InterPro" id="IPR006615">
    <property type="entry name" value="Pept_C19_DUSP"/>
</dbReference>
<keyword evidence="16" id="KW-1185">Reference proteome</keyword>
<dbReference type="InterPro" id="IPR028889">
    <property type="entry name" value="USP"/>
</dbReference>
<evidence type="ECO:0000256" key="4">
    <source>
        <dbReference type="ARBA" id="ARBA00009085"/>
    </source>
</evidence>
<dbReference type="SUPFAM" id="SSF143791">
    <property type="entry name" value="DUSP-like"/>
    <property type="match status" value="1"/>
</dbReference>
<dbReference type="PROSITE" id="PS00972">
    <property type="entry name" value="USP_1"/>
    <property type="match status" value="1"/>
</dbReference>
<dbReference type="Pfam" id="PF06337">
    <property type="entry name" value="DUSP"/>
    <property type="match status" value="1"/>
</dbReference>
<dbReference type="GO" id="GO:0005737">
    <property type="term" value="C:cytoplasm"/>
    <property type="evidence" value="ECO:0007669"/>
    <property type="project" value="UniProtKB-SubCell"/>
</dbReference>
<feature type="compositionally biased region" description="Basic and acidic residues" evidence="12">
    <location>
        <begin position="781"/>
        <end position="790"/>
    </location>
</feature>
<dbReference type="EMBL" id="JACVVK020000131">
    <property type="protein sequence ID" value="KAK7490059.1"/>
    <property type="molecule type" value="Genomic_DNA"/>
</dbReference>
<comment type="caution">
    <text evidence="15">The sequence shown here is derived from an EMBL/GenBank/DDBJ whole genome shotgun (WGS) entry which is preliminary data.</text>
</comment>
<feature type="domain" description="DUSP" evidence="14">
    <location>
        <begin position="7"/>
        <end position="118"/>
    </location>
</feature>
<keyword evidence="10" id="KW-0788">Thiol protease</keyword>
<evidence type="ECO:0000313" key="16">
    <source>
        <dbReference type="Proteomes" id="UP001519460"/>
    </source>
</evidence>
<feature type="compositionally biased region" description="Polar residues" evidence="12">
    <location>
        <begin position="728"/>
        <end position="741"/>
    </location>
</feature>
<evidence type="ECO:0000313" key="15">
    <source>
        <dbReference type="EMBL" id="KAK7490059.1"/>
    </source>
</evidence>
<dbReference type="PROSITE" id="PS00973">
    <property type="entry name" value="USP_2"/>
    <property type="match status" value="1"/>
</dbReference>
<dbReference type="Pfam" id="PF14836">
    <property type="entry name" value="Ubiquitin_3"/>
    <property type="match status" value="1"/>
</dbReference>
<dbReference type="InterPro" id="IPR018200">
    <property type="entry name" value="USP_CS"/>
</dbReference>
<dbReference type="GO" id="GO:0005634">
    <property type="term" value="C:nucleus"/>
    <property type="evidence" value="ECO:0007669"/>
    <property type="project" value="UniProtKB-SubCell"/>
</dbReference>
<sequence>MAEGGPPDLECQKNEIGNLLKTSLKKGDTWYLLDIRWFKQWKKYVGYDSWDTLSAGDETVNPGPIDNSALFKGDGSSQLKEHLVDELDYILLPAEAWNKLVAWYGILPGQEPIGRNVIEQGMFVKHCKVEVYLMDLKLSENSDINTVVTKQFSRASTIEQLESDMRKLFKIDENREVRLWNRYMSNTYEHLNKKENTLQDAGLYQGQVIVIEQKNEDGTWPRQAKNTSTYSSSNNYSTRSTSGGCSSMSRSTSGGYSSMSRSTSGGYSSMSRSTSGGYSSMSRSTSGGYSSMSRSTSGGYSSMSRSTSGGYSSMSRSTSGGYSSMSRSTSGGYSSMSSSSYSNYDSGYGSTSSSYYNSYEKGGGAKPGLCGLANLGNTCFMNSALQCMSNVPALTNYMLAGRWEQELNKENPLGMHGEIAISFAELIREMWSGMRAYTVPRNFKIAVGRFAPQFSGYQQQDSQELMAFLLDGLHEDLNRIRQKPYIELKDDSGRPDSVVAREAWENYKKRNDSIIVDIFHGLLKSTVECPDCAKISVTFDPFCYLSLPMPIKKERQMEVFWVPIAPTAKPVQFKLTVPKAGSVLDLCKALGAFVNVPADRMVVTDVYNHRFHKIFNFEEGLNHILDRDDIFIYETPAISPDEPEYHNVPIYFRELKKRSHPNYMTTNQLFGQPILLPVPQNCTYDKLYNLLLERMSRYVRTPQPGEVWWKEEKKEEEEENISEDDSQAENQWQTQSQSQHTATDDDDGQPATEVKMEMDRAGGDQEGKSEGEASTSTAHSKQGEGSRTHGEASAMENGVREEEMGEAAPRIFTLTAVNSYGSSETGMRLEDNGKPLKVTNRTYIAVDWTPPAKDKFYDEKSAEDLEQHDTVRFRSAQKRPVLQLDDCLRLFTEAERLSEQDPWYCPQCRKHQQATKKFDLWSLPQYLIIHLKRFSYNRYWRDKIDALVEFPAQGLDLRKYLIDPETKEINVYDLIAVTNHYGGLGGGHYTAFARNKDDGEWYYFDDSSVSSSSEEAVVTKAAYVLVYQRRGSEAPSHAVNTKDHPPATATTTDSESNGATVNGYSNSDDEMDTN</sequence>
<comment type="similarity">
    <text evidence="4">Belongs to the peptidase C19 family.</text>
</comment>
<feature type="compositionally biased region" description="Acidic residues" evidence="12">
    <location>
        <begin position="714"/>
        <end position="727"/>
    </location>
</feature>
<keyword evidence="8" id="KW-0833">Ubl conjugation pathway</keyword>
<dbReference type="SMART" id="SM00695">
    <property type="entry name" value="DUSP"/>
    <property type="match status" value="1"/>
</dbReference>
<accession>A0ABD0KT16</accession>
<feature type="domain" description="USP" evidence="13">
    <location>
        <begin position="370"/>
        <end position="1030"/>
    </location>
</feature>
<dbReference type="InterPro" id="IPR050185">
    <property type="entry name" value="Ub_carboxyl-term_hydrolase"/>
</dbReference>
<keyword evidence="7" id="KW-0645">Protease</keyword>
<feature type="region of interest" description="Disordered" evidence="12">
    <location>
        <begin position="1033"/>
        <end position="1074"/>
    </location>
</feature>
<dbReference type="Gene3D" id="3.10.20.90">
    <property type="entry name" value="Phosphatidylinositol 3-kinase Catalytic Subunit, Chain A, domain 1"/>
    <property type="match status" value="1"/>
</dbReference>
<dbReference type="InterPro" id="IPR001394">
    <property type="entry name" value="Peptidase_C19_UCH"/>
</dbReference>
<comment type="subcellular location">
    <subcellularLocation>
        <location evidence="3">Cytoplasm</location>
    </subcellularLocation>
    <subcellularLocation>
        <location evidence="2">Nucleus</location>
    </subcellularLocation>
</comment>
<evidence type="ECO:0000256" key="8">
    <source>
        <dbReference type="ARBA" id="ARBA00022786"/>
    </source>
</evidence>
<protein>
    <recommendedName>
        <fullName evidence="5">ubiquitinyl hydrolase 1</fullName>
        <ecNumber evidence="5">3.4.19.12</ecNumber>
    </recommendedName>
</protein>
<dbReference type="InterPro" id="IPR035927">
    <property type="entry name" value="DUSP-like_sf"/>
</dbReference>
<comment type="catalytic activity">
    <reaction evidence="1">
        <text>Thiol-dependent hydrolysis of ester, thioester, amide, peptide and isopeptide bonds formed by the C-terminal Gly of ubiquitin (a 76-residue protein attached to proteins as an intracellular targeting signal).</text>
        <dbReference type="EC" id="3.4.19.12"/>
    </reaction>
</comment>
<evidence type="ECO:0000256" key="6">
    <source>
        <dbReference type="ARBA" id="ARBA00022490"/>
    </source>
</evidence>
<dbReference type="InterPro" id="IPR028135">
    <property type="entry name" value="Ub_USP-typ"/>
</dbReference>
<dbReference type="PANTHER" id="PTHR21646">
    <property type="entry name" value="UBIQUITIN CARBOXYL-TERMINAL HYDROLASE"/>
    <property type="match status" value="1"/>
</dbReference>
<dbReference type="Pfam" id="PF00443">
    <property type="entry name" value="UCH"/>
    <property type="match status" value="1"/>
</dbReference>
<keyword evidence="11" id="KW-0539">Nucleus</keyword>
<dbReference type="PANTHER" id="PTHR21646:SF24">
    <property type="entry name" value="UBIQUITIN CARBOXYL-TERMINAL HYDROLASE"/>
    <property type="match status" value="1"/>
</dbReference>
<dbReference type="GO" id="GO:0004843">
    <property type="term" value="F:cysteine-type deubiquitinase activity"/>
    <property type="evidence" value="ECO:0007669"/>
    <property type="project" value="UniProtKB-EC"/>
</dbReference>
<evidence type="ECO:0000259" key="14">
    <source>
        <dbReference type="PROSITE" id="PS51283"/>
    </source>
</evidence>
<evidence type="ECO:0000256" key="9">
    <source>
        <dbReference type="ARBA" id="ARBA00022801"/>
    </source>
</evidence>
<keyword evidence="9" id="KW-0378">Hydrolase</keyword>
<proteinExistence type="inferred from homology"/>
<feature type="compositionally biased region" description="Polar residues" evidence="12">
    <location>
        <begin position="1048"/>
        <end position="1066"/>
    </location>
</feature>
<dbReference type="EC" id="3.4.19.12" evidence="5"/>
<evidence type="ECO:0000256" key="7">
    <source>
        <dbReference type="ARBA" id="ARBA00022670"/>
    </source>
</evidence>
<dbReference type="FunFam" id="3.90.70.10:FF:000013">
    <property type="entry name" value="ubiquitin carboxyl-terminal hydrolase 15 isoform X1"/>
    <property type="match status" value="1"/>
</dbReference>
<dbReference type="Gene3D" id="3.30.2230.10">
    <property type="entry name" value="DUSP-like"/>
    <property type="match status" value="1"/>
</dbReference>
<evidence type="ECO:0000256" key="3">
    <source>
        <dbReference type="ARBA" id="ARBA00004496"/>
    </source>
</evidence>
<evidence type="ECO:0000256" key="1">
    <source>
        <dbReference type="ARBA" id="ARBA00000707"/>
    </source>
</evidence>
<evidence type="ECO:0000256" key="10">
    <source>
        <dbReference type="ARBA" id="ARBA00022807"/>
    </source>
</evidence>
<reference evidence="15 16" key="1">
    <citation type="journal article" date="2023" name="Sci. Data">
        <title>Genome assembly of the Korean intertidal mud-creeper Batillaria attramentaria.</title>
        <authorList>
            <person name="Patra A.K."/>
            <person name="Ho P.T."/>
            <person name="Jun S."/>
            <person name="Lee S.J."/>
            <person name="Kim Y."/>
            <person name="Won Y.J."/>
        </authorList>
    </citation>
    <scope>NUCLEOTIDE SEQUENCE [LARGE SCALE GENOMIC DNA]</scope>
    <source>
        <strain evidence="15">Wonlab-2016</strain>
    </source>
</reference>
<dbReference type="Gene3D" id="3.90.70.10">
    <property type="entry name" value="Cysteine proteinases"/>
    <property type="match status" value="2"/>
</dbReference>
<evidence type="ECO:0000259" key="13">
    <source>
        <dbReference type="PROSITE" id="PS50235"/>
    </source>
</evidence>
<dbReference type="PROSITE" id="PS51283">
    <property type="entry name" value="DUSP"/>
    <property type="match status" value="1"/>
</dbReference>
<evidence type="ECO:0000256" key="12">
    <source>
        <dbReference type="SAM" id="MobiDB-lite"/>
    </source>
</evidence>
<dbReference type="Proteomes" id="UP001519460">
    <property type="component" value="Unassembled WGS sequence"/>
</dbReference>
<evidence type="ECO:0000256" key="2">
    <source>
        <dbReference type="ARBA" id="ARBA00004123"/>
    </source>
</evidence>
<dbReference type="SUPFAM" id="SSF54001">
    <property type="entry name" value="Cysteine proteinases"/>
    <property type="match status" value="1"/>
</dbReference>
<gene>
    <name evidence="15" type="ORF">BaRGS_00018759</name>
</gene>
<feature type="region of interest" description="Disordered" evidence="12">
    <location>
        <begin position="219"/>
        <end position="326"/>
    </location>
</feature>
<dbReference type="GO" id="GO:0006508">
    <property type="term" value="P:proteolysis"/>
    <property type="evidence" value="ECO:0007669"/>
    <property type="project" value="UniProtKB-KW"/>
</dbReference>
<dbReference type="InterPro" id="IPR038765">
    <property type="entry name" value="Papain-like_cys_pep_sf"/>
</dbReference>
<feature type="compositionally biased region" description="Basic and acidic residues" evidence="12">
    <location>
        <begin position="754"/>
        <end position="771"/>
    </location>
</feature>
<evidence type="ECO:0000256" key="11">
    <source>
        <dbReference type="ARBA" id="ARBA00023242"/>
    </source>
</evidence>
<dbReference type="CDD" id="cd02674">
    <property type="entry name" value="Peptidase_C19R"/>
    <property type="match status" value="1"/>
</dbReference>
<evidence type="ECO:0000256" key="5">
    <source>
        <dbReference type="ARBA" id="ARBA00012759"/>
    </source>
</evidence>